<dbReference type="EMBL" id="SPHZ02000011">
    <property type="protein sequence ID" value="KAF0893740.1"/>
    <property type="molecule type" value="Genomic_DNA"/>
</dbReference>
<dbReference type="AlphaFoldDB" id="A0A6G1C0M2"/>
<name>A0A6G1C0M2_9ORYZ</name>
<gene>
    <name evidence="1" type="ORF">E2562_029414</name>
</gene>
<protein>
    <submittedName>
        <fullName evidence="1">Uncharacterized protein</fullName>
    </submittedName>
</protein>
<accession>A0A6G1C0M2</accession>
<organism evidence="1 2">
    <name type="scientific">Oryza meyeriana var. granulata</name>
    <dbReference type="NCBI Taxonomy" id="110450"/>
    <lineage>
        <taxon>Eukaryota</taxon>
        <taxon>Viridiplantae</taxon>
        <taxon>Streptophyta</taxon>
        <taxon>Embryophyta</taxon>
        <taxon>Tracheophyta</taxon>
        <taxon>Spermatophyta</taxon>
        <taxon>Magnoliopsida</taxon>
        <taxon>Liliopsida</taxon>
        <taxon>Poales</taxon>
        <taxon>Poaceae</taxon>
        <taxon>BOP clade</taxon>
        <taxon>Oryzoideae</taxon>
        <taxon>Oryzeae</taxon>
        <taxon>Oryzinae</taxon>
        <taxon>Oryza</taxon>
        <taxon>Oryza meyeriana</taxon>
    </lineage>
</organism>
<evidence type="ECO:0000313" key="2">
    <source>
        <dbReference type="Proteomes" id="UP000479710"/>
    </source>
</evidence>
<proteinExistence type="predicted"/>
<dbReference type="Proteomes" id="UP000479710">
    <property type="component" value="Unassembled WGS sequence"/>
</dbReference>
<sequence length="90" mass="9890">MSMNITLRAAILKEFSELFGASNLSDYVPWVGWMDVQPIGRAPCAPEASRCHRRRHGPSGFDVTASCVVSSRSQMIQMIWSSVVPRGPAP</sequence>
<comment type="caution">
    <text evidence="1">The sequence shown here is derived from an EMBL/GenBank/DDBJ whole genome shotgun (WGS) entry which is preliminary data.</text>
</comment>
<keyword evidence="2" id="KW-1185">Reference proteome</keyword>
<reference evidence="1 2" key="1">
    <citation type="submission" date="2019-11" db="EMBL/GenBank/DDBJ databases">
        <title>Whole genome sequence of Oryza granulata.</title>
        <authorList>
            <person name="Li W."/>
        </authorList>
    </citation>
    <scope>NUCLEOTIDE SEQUENCE [LARGE SCALE GENOMIC DNA]</scope>
    <source>
        <strain evidence="2">cv. Menghai</strain>
        <tissue evidence="1">Leaf</tissue>
    </source>
</reference>
<evidence type="ECO:0000313" key="1">
    <source>
        <dbReference type="EMBL" id="KAF0893740.1"/>
    </source>
</evidence>